<dbReference type="InterPro" id="IPR025714">
    <property type="entry name" value="Methyltranfer_dom"/>
</dbReference>
<gene>
    <name evidence="2" type="ORF">PMAYCL1PPCAC_15838</name>
</gene>
<accession>A0AAN5HYJ8</accession>
<dbReference type="EMBL" id="BTRK01000004">
    <property type="protein sequence ID" value="GMR45643.1"/>
    <property type="molecule type" value="Genomic_DNA"/>
</dbReference>
<organism evidence="2 3">
    <name type="scientific">Pristionchus mayeri</name>
    <dbReference type="NCBI Taxonomy" id="1317129"/>
    <lineage>
        <taxon>Eukaryota</taxon>
        <taxon>Metazoa</taxon>
        <taxon>Ecdysozoa</taxon>
        <taxon>Nematoda</taxon>
        <taxon>Chromadorea</taxon>
        <taxon>Rhabditida</taxon>
        <taxon>Rhabditina</taxon>
        <taxon>Diplogasteromorpha</taxon>
        <taxon>Diplogasteroidea</taxon>
        <taxon>Neodiplogasteridae</taxon>
        <taxon>Pristionchus</taxon>
    </lineage>
</organism>
<feature type="non-terminal residue" evidence="2">
    <location>
        <position position="1"/>
    </location>
</feature>
<sequence length="193" mass="20976">PDSQLRTAEFFKKQAAERKAMFETALRQANPSVTTVFLSIVPEVFCPSLVRVGSVADGGKWMCNPWAMPKDSVVFSLGSNGDISFESDLQKATGNAASIVTVDMTPASDRTLKGLDKIGAKFVHAMIAPQTNLTSKPSHYTVADLMRSMGHNQIEILKMDIEGERATITSQSISINELQIMVEIHAIKGTQSC</sequence>
<dbReference type="Proteomes" id="UP001328107">
    <property type="component" value="Unassembled WGS sequence"/>
</dbReference>
<reference evidence="3" key="1">
    <citation type="submission" date="2022-10" db="EMBL/GenBank/DDBJ databases">
        <title>Genome assembly of Pristionchus species.</title>
        <authorList>
            <person name="Yoshida K."/>
            <person name="Sommer R.J."/>
        </authorList>
    </citation>
    <scope>NUCLEOTIDE SEQUENCE [LARGE SCALE GENOMIC DNA]</scope>
    <source>
        <strain evidence="3">RS5460</strain>
    </source>
</reference>
<keyword evidence="3" id="KW-1185">Reference proteome</keyword>
<feature type="domain" description="Methyltransferase" evidence="1">
    <location>
        <begin position="39"/>
        <end position="191"/>
    </location>
</feature>
<proteinExistence type="predicted"/>
<dbReference type="PANTHER" id="PTHR32026">
    <property type="entry name" value="METHYLTRANSFERASE-LIKE PROTEIN 24"/>
    <property type="match status" value="1"/>
</dbReference>
<dbReference type="AlphaFoldDB" id="A0AAN5HYJ8"/>
<dbReference type="InterPro" id="IPR026913">
    <property type="entry name" value="METTL24"/>
</dbReference>
<evidence type="ECO:0000313" key="2">
    <source>
        <dbReference type="EMBL" id="GMR45643.1"/>
    </source>
</evidence>
<protein>
    <recommendedName>
        <fullName evidence="1">Methyltransferase domain-containing protein</fullName>
    </recommendedName>
</protein>
<evidence type="ECO:0000259" key="1">
    <source>
        <dbReference type="Pfam" id="PF13383"/>
    </source>
</evidence>
<evidence type="ECO:0000313" key="3">
    <source>
        <dbReference type="Proteomes" id="UP001328107"/>
    </source>
</evidence>
<comment type="caution">
    <text evidence="2">The sequence shown here is derived from an EMBL/GenBank/DDBJ whole genome shotgun (WGS) entry which is preliminary data.</text>
</comment>
<name>A0AAN5HYJ8_9BILA</name>
<dbReference type="PANTHER" id="PTHR32026:SF27">
    <property type="entry name" value="METHYLTRANSFERASE FKBM DOMAIN-CONTAINING PROTEIN-RELATED"/>
    <property type="match status" value="1"/>
</dbReference>
<dbReference type="Pfam" id="PF13383">
    <property type="entry name" value="Methyltransf_22"/>
    <property type="match status" value="1"/>
</dbReference>